<evidence type="ECO:0000256" key="1">
    <source>
        <dbReference type="SAM" id="SignalP"/>
    </source>
</evidence>
<gene>
    <name evidence="2" type="ORF">SYK_20220</name>
</gene>
<dbReference type="EMBL" id="AP026709">
    <property type="protein sequence ID" value="BDQ37662.1"/>
    <property type="molecule type" value="Genomic_DNA"/>
</dbReference>
<reference evidence="2 3" key="1">
    <citation type="submission" date="2022-08" db="EMBL/GenBank/DDBJ databases">
        <title>Genome Sequence of the sulphate-reducing bacterium, Pseudodesulfovibrio sp. SYK.</title>
        <authorList>
            <person name="Kondo R."/>
            <person name="Kataoka T."/>
        </authorList>
    </citation>
    <scope>NUCLEOTIDE SEQUENCE [LARGE SCALE GENOMIC DNA]</scope>
    <source>
        <strain evidence="2 3">SYK</strain>
    </source>
</reference>
<feature type="signal peptide" evidence="1">
    <location>
        <begin position="1"/>
        <end position="24"/>
    </location>
</feature>
<evidence type="ECO:0000313" key="3">
    <source>
        <dbReference type="Proteomes" id="UP001317742"/>
    </source>
</evidence>
<evidence type="ECO:0000313" key="2">
    <source>
        <dbReference type="EMBL" id="BDQ37662.1"/>
    </source>
</evidence>
<dbReference type="Proteomes" id="UP001317742">
    <property type="component" value="Chromosome"/>
</dbReference>
<keyword evidence="3" id="KW-1185">Reference proteome</keyword>
<dbReference type="Pfam" id="PF11322">
    <property type="entry name" value="DUF3124"/>
    <property type="match status" value="1"/>
</dbReference>
<name>A0ABM8B1H9_9BACT</name>
<organism evidence="2 3">
    <name type="scientific">Pseudodesulfovibrio nedwellii</name>
    <dbReference type="NCBI Taxonomy" id="2973072"/>
    <lineage>
        <taxon>Bacteria</taxon>
        <taxon>Pseudomonadati</taxon>
        <taxon>Thermodesulfobacteriota</taxon>
        <taxon>Desulfovibrionia</taxon>
        <taxon>Desulfovibrionales</taxon>
        <taxon>Desulfovibrionaceae</taxon>
    </lineage>
</organism>
<protein>
    <recommendedName>
        <fullName evidence="4">DUF3124 domain-containing protein</fullName>
    </recommendedName>
</protein>
<feature type="chain" id="PRO_5047197917" description="DUF3124 domain-containing protein" evidence="1">
    <location>
        <begin position="25"/>
        <end position="159"/>
    </location>
</feature>
<dbReference type="RefSeq" id="WP_281760180.1">
    <property type="nucleotide sequence ID" value="NZ_AP026709.1"/>
</dbReference>
<keyword evidence="1" id="KW-0732">Signal</keyword>
<sequence length="159" mass="17369">MRISISRLTLTALAVVMFSLPALAGREINLSKGQTIYVPVYSHIYQGIKGKPYNLSALLSIRNVDYNDFITVTAVQYYDDNGKMLKSYFEKPITIPPMGTTEVHIPERDTSGGSGANFTVVWESAKKVSTPIIQAVMIGTASTQGISFVCDGVAIEEKE</sequence>
<proteinExistence type="predicted"/>
<evidence type="ECO:0008006" key="4">
    <source>
        <dbReference type="Google" id="ProtNLM"/>
    </source>
</evidence>
<accession>A0ABM8B1H9</accession>
<dbReference type="InterPro" id="IPR021471">
    <property type="entry name" value="DUF3124"/>
</dbReference>